<organism evidence="1 2">
    <name type="scientific">Candidatus Magasanikbacteria bacterium GW2011_GWA2_46_17</name>
    <dbReference type="NCBI Taxonomy" id="1619042"/>
    <lineage>
        <taxon>Bacteria</taxon>
        <taxon>Candidatus Magasanikiibacteriota</taxon>
    </lineage>
</organism>
<proteinExistence type="predicted"/>
<dbReference type="EMBL" id="LCMA01000015">
    <property type="protein sequence ID" value="KKU25944.1"/>
    <property type="molecule type" value="Genomic_DNA"/>
</dbReference>
<accession>A0A0G1NZ27</accession>
<comment type="caution">
    <text evidence="1">The sequence shown here is derived from an EMBL/GenBank/DDBJ whole genome shotgun (WGS) entry which is preliminary data.</text>
</comment>
<dbReference type="Proteomes" id="UP000034175">
    <property type="component" value="Unassembled WGS sequence"/>
</dbReference>
<reference evidence="1 2" key="1">
    <citation type="journal article" date="2015" name="Nature">
        <title>rRNA introns, odd ribosomes, and small enigmatic genomes across a large radiation of phyla.</title>
        <authorList>
            <person name="Brown C.T."/>
            <person name="Hug L.A."/>
            <person name="Thomas B.C."/>
            <person name="Sharon I."/>
            <person name="Castelle C.J."/>
            <person name="Singh A."/>
            <person name="Wilkins M.J."/>
            <person name="Williams K.H."/>
            <person name="Banfield J.F."/>
        </authorList>
    </citation>
    <scope>NUCLEOTIDE SEQUENCE [LARGE SCALE GENOMIC DNA]</scope>
</reference>
<sequence length="114" mass="12953">MPAKPKLLRRTKLADLDSEYRAAFERNISWKRICEMFELSHRDPVDDEDGADVVCPHCDLDSTETIVSLSSTDKVFECPECGMKDTKLDFVVGCFSRDPTVSNTLKLFGDHCFD</sequence>
<protein>
    <submittedName>
        <fullName evidence="1">Uncharacterized protein</fullName>
    </submittedName>
</protein>
<name>A0A0G1NZ27_9BACT</name>
<dbReference type="AlphaFoldDB" id="A0A0G1NZ27"/>
<evidence type="ECO:0000313" key="1">
    <source>
        <dbReference type="EMBL" id="KKU25944.1"/>
    </source>
</evidence>
<gene>
    <name evidence="1" type="ORF">UX39_C0015G0012</name>
</gene>
<evidence type="ECO:0000313" key="2">
    <source>
        <dbReference type="Proteomes" id="UP000034175"/>
    </source>
</evidence>